<dbReference type="Proteomes" id="UP001370490">
    <property type="component" value="Unassembled WGS sequence"/>
</dbReference>
<name>A0AAN8V8U8_9MAGN</name>
<sequence>MMNVSIKGSYDTETKSTVTGTVRMTAGDVNLRVSDEIFVNRPTLNSLALSRKTWLFPRQLQRPRKVRDLANADLMFRFMNTTIVSDKPLNLSYTHWRGKNLTVVDGTLVIDSGNKMSARYELESGNCKLKYSHDHNGVRTIEPCYDLKKNTWDLAISQRVSDDDLFVASYATSTKVLGLEWMRNSKINGAFKV</sequence>
<keyword evidence="2" id="KW-1185">Reference proteome</keyword>
<dbReference type="AlphaFoldDB" id="A0AAN8V8U8"/>
<dbReference type="GO" id="GO:0034765">
    <property type="term" value="P:regulation of monoatomic ion transmembrane transport"/>
    <property type="evidence" value="ECO:0007669"/>
    <property type="project" value="InterPro"/>
</dbReference>
<reference evidence="1 2" key="1">
    <citation type="submission" date="2023-12" db="EMBL/GenBank/DDBJ databases">
        <title>A high-quality genome assembly for Dillenia turbinata (Dilleniales).</title>
        <authorList>
            <person name="Chanderbali A."/>
        </authorList>
    </citation>
    <scope>NUCLEOTIDE SEQUENCE [LARGE SCALE GENOMIC DNA]</scope>
    <source>
        <strain evidence="1">LSX21</strain>
        <tissue evidence="1">Leaf</tissue>
    </source>
</reference>
<proteinExistence type="predicted"/>
<dbReference type="PANTHER" id="PTHR35284:SF5">
    <property type="entry name" value="OUTER ENVELOPE PORE PROTEIN 24, CHLOROPLASTIC-LIKE"/>
    <property type="match status" value="1"/>
</dbReference>
<gene>
    <name evidence="1" type="ORF">RJ641_011041</name>
</gene>
<dbReference type="GO" id="GO:0022843">
    <property type="term" value="F:voltage-gated monoatomic cation channel activity"/>
    <property type="evidence" value="ECO:0007669"/>
    <property type="project" value="InterPro"/>
</dbReference>
<protein>
    <submittedName>
        <fullName evidence="1">Uncharacterized protein</fullName>
    </submittedName>
</protein>
<organism evidence="1 2">
    <name type="scientific">Dillenia turbinata</name>
    <dbReference type="NCBI Taxonomy" id="194707"/>
    <lineage>
        <taxon>Eukaryota</taxon>
        <taxon>Viridiplantae</taxon>
        <taxon>Streptophyta</taxon>
        <taxon>Embryophyta</taxon>
        <taxon>Tracheophyta</taxon>
        <taxon>Spermatophyta</taxon>
        <taxon>Magnoliopsida</taxon>
        <taxon>eudicotyledons</taxon>
        <taxon>Gunneridae</taxon>
        <taxon>Pentapetalae</taxon>
        <taxon>Dilleniales</taxon>
        <taxon>Dilleniaceae</taxon>
        <taxon>Dillenia</taxon>
    </lineage>
</organism>
<comment type="caution">
    <text evidence="1">The sequence shown here is derived from an EMBL/GenBank/DDBJ whole genome shotgun (WGS) entry which is preliminary data.</text>
</comment>
<dbReference type="InterPro" id="IPR034626">
    <property type="entry name" value="OEP24"/>
</dbReference>
<dbReference type="PANTHER" id="PTHR35284">
    <property type="entry name" value="OUTER ENVELOPE PORE PROTEIN 24A, CHLOROPLASTIC-RELATED"/>
    <property type="match status" value="1"/>
</dbReference>
<dbReference type="EMBL" id="JBAMMX010000018">
    <property type="protein sequence ID" value="KAK6922737.1"/>
    <property type="molecule type" value="Genomic_DNA"/>
</dbReference>
<evidence type="ECO:0000313" key="2">
    <source>
        <dbReference type="Proteomes" id="UP001370490"/>
    </source>
</evidence>
<accession>A0AAN8V8U8</accession>
<evidence type="ECO:0000313" key="1">
    <source>
        <dbReference type="EMBL" id="KAK6922737.1"/>
    </source>
</evidence>